<evidence type="ECO:0000313" key="7">
    <source>
        <dbReference type="EMBL" id="ENO17413.1"/>
    </source>
</evidence>
<feature type="compositionally biased region" description="Basic and acidic residues" evidence="6">
    <location>
        <begin position="21"/>
        <end position="33"/>
    </location>
</feature>
<comment type="similarity">
    <text evidence="5">Belongs to the UPF0182 family.</text>
</comment>
<organism evidence="7 8">
    <name type="scientific">Schaalia cardiffensis F0333</name>
    <dbReference type="NCBI Taxonomy" id="888050"/>
    <lineage>
        <taxon>Bacteria</taxon>
        <taxon>Bacillati</taxon>
        <taxon>Actinomycetota</taxon>
        <taxon>Actinomycetes</taxon>
        <taxon>Actinomycetales</taxon>
        <taxon>Actinomycetaceae</taxon>
        <taxon>Schaalia</taxon>
    </lineage>
</organism>
<evidence type="ECO:0000313" key="8">
    <source>
        <dbReference type="Proteomes" id="UP000013015"/>
    </source>
</evidence>
<evidence type="ECO:0000256" key="6">
    <source>
        <dbReference type="SAM" id="MobiDB-lite"/>
    </source>
</evidence>
<keyword evidence="3 5" id="KW-1133">Transmembrane helix</keyword>
<dbReference type="Pfam" id="PF03699">
    <property type="entry name" value="UPF0182"/>
    <property type="match status" value="1"/>
</dbReference>
<feature type="compositionally biased region" description="Gly residues" evidence="6">
    <location>
        <begin position="1042"/>
        <end position="1061"/>
    </location>
</feature>
<feature type="transmembrane region" description="Helical" evidence="5">
    <location>
        <begin position="250"/>
        <end position="271"/>
    </location>
</feature>
<feature type="compositionally biased region" description="Gly residues" evidence="6">
    <location>
        <begin position="45"/>
        <end position="58"/>
    </location>
</feature>
<reference evidence="7 8" key="1">
    <citation type="submission" date="2013-03" db="EMBL/GenBank/DDBJ databases">
        <title>Reference genome for the Human Microbiome Project.</title>
        <authorList>
            <person name="Aqrawi P."/>
            <person name="Ayvaz T."/>
            <person name="Bess C."/>
            <person name="Blankenburg K."/>
            <person name="Coyle M."/>
            <person name="Deng J."/>
            <person name="Forbes L."/>
            <person name="Fowler G."/>
            <person name="Francisco L."/>
            <person name="Fu Q."/>
            <person name="Gibbs R."/>
            <person name="Gross S."/>
            <person name="Gubbala S."/>
            <person name="Hale W."/>
            <person name="Hemphill L."/>
            <person name="Highlander S."/>
            <person name="Hirani K."/>
            <person name="Jackson L."/>
            <person name="Jakkamsetti A."/>
            <person name="Javaid M."/>
            <person name="Jayaseelan J.C."/>
            <person name="Jiang H."/>
            <person name="Joshi V."/>
            <person name="Korchina V."/>
            <person name="Kovar C."/>
            <person name="Lara F."/>
            <person name="Lee S."/>
            <person name="Liu Y."/>
            <person name="Mata R."/>
            <person name="Mathew T."/>
            <person name="Munidasa M."/>
            <person name="Muzny D."/>
            <person name="Nazareth L."/>
            <person name="Ngo R."/>
            <person name="Nguyen L."/>
            <person name="Nguyen N."/>
            <person name="Okwuonu G."/>
            <person name="Ongeri F."/>
            <person name="Palculict T."/>
            <person name="Patil S."/>
            <person name="Petrosino J."/>
            <person name="Pham C."/>
            <person name="Pham P."/>
            <person name="Pu L.-L."/>
            <person name="Qin X."/>
            <person name="Qu J."/>
            <person name="Reid J."/>
            <person name="Ross M."/>
            <person name="Ruth R."/>
            <person name="Saada N."/>
            <person name="San Lucas F."/>
            <person name="Santibanez J."/>
            <person name="Shang Y."/>
            <person name="Simmons D."/>
            <person name="Song X.-Z."/>
            <person name="Tang L.-Y."/>
            <person name="Thornton R."/>
            <person name="Warren J."/>
            <person name="Weissenberger G."/>
            <person name="Wilczek-Boney K."/>
            <person name="Worley K."/>
            <person name="Youmans B."/>
            <person name="Zhang J."/>
            <person name="Zhang L."/>
            <person name="Zhao Z."/>
            <person name="Zhou C."/>
            <person name="Zhu D."/>
            <person name="Zhu Y."/>
        </authorList>
    </citation>
    <scope>NUCLEOTIDE SEQUENCE [LARGE SCALE GENOMIC DNA]</scope>
    <source>
        <strain evidence="7 8">F0333</strain>
    </source>
</reference>
<feature type="compositionally biased region" description="Low complexity" evidence="6">
    <location>
        <begin position="1"/>
        <end position="14"/>
    </location>
</feature>
<dbReference type="GO" id="GO:0005576">
    <property type="term" value="C:extracellular region"/>
    <property type="evidence" value="ECO:0007669"/>
    <property type="project" value="TreeGrafter"/>
</dbReference>
<dbReference type="GO" id="GO:0005886">
    <property type="term" value="C:plasma membrane"/>
    <property type="evidence" value="ECO:0007669"/>
    <property type="project" value="UniProtKB-SubCell"/>
</dbReference>
<feature type="region of interest" description="Disordered" evidence="6">
    <location>
        <begin position="1026"/>
        <end position="1069"/>
    </location>
</feature>
<dbReference type="PATRIC" id="fig|888050.3.peg.1740"/>
<dbReference type="AlphaFoldDB" id="N6X8B7"/>
<sequence length="1069" mass="115128">MASSSSTLRSDLVSEFSMPRFEPEEPRRFEPPKPPRPPRFPRRPSGGGEGQGKTGHRGFGPGSITIAILIAIGLVVYAASSIWTEILWFRQMQSTRVLLTQWFAHAGLFLIGLMLVAAMLILTVKYAYKHRAASTRGEASASLREYQRAFEPVRRVGFWGAALFFGFTNGANLATEWQTVLQFVNRTSFGKTDPQFGLDISFFVFTLPLLQLLVSFLLKITVLCLIASLVVSYLYGTIRMTPRPHASKPARLQAGLLTAFASLLIGARYWLGRYALLTQRGSSIDGALYSDIKATLPAHSILAVISVLVAVLFVVAAFKGTWRLPVIGVSVTIVSALVIGGMYPALIQQFRVTPNERALESEYIQHNIDATLEAYGLADLEYTNYDAATTAQPGQLREDSESTSQIRLLDPQVITRTVQQLQQSRPYYGFDSGMKVDRYTIGDERRDTVIAVREINLAGLSAEQRTWVNMHTVYTHGYGVVAAYGNTLTRDGLPSYWEQSVPSIGEMGDYEERVYFSPDAPTYSIVGAPEGSEPQELDYPDDNANGGQVATTFTGDGGPSVGNMWNKLLYSIKFGSTDIFFSSQTNSASQILYNRDPLDRVAKLAPFLTLEQEAYPAVVDMDDDPATPKRLVWIVDAYTTTDNYPYSQHESLSETTVDSQSSEVGEYVRSESVNYIRNSVKAVVDAYDGSVHLFQWDQEDPILQTWMKIYPERVEPLSQISGDLMSHMRYPEDLFKVQRELLTSYHVKNASDFYAGGDRWRLAEETSTVVTPSPELKGTGAPASAQPPYYLTMQMPTQETAEFSLTSVFVPGGESKREAMAGFLAVDSETGNEAGKIREGYGKLRLLALPSSTTVPGPGQVQNAYDSNETIARQLNLLNQADSQVIRGNLLTLPVGGGLLYVQPVYVQGTGSASYPVLRSVLTAFGNQVGFAPTLEESLDQTFGGDSQATVAGTDAASGAEGANGGEGGEGGAAAPLSAQEKLSQALANASAAMQAGKSALASGDWAAYGESQKALDAALEAALAAEEELSGGASSSPAGSGTSGAGSHAGNGASGSGSGTPGTAAPAS</sequence>
<feature type="transmembrane region" description="Helical" evidence="5">
    <location>
        <begin position="63"/>
        <end position="83"/>
    </location>
</feature>
<feature type="transmembrane region" description="Helical" evidence="5">
    <location>
        <begin position="325"/>
        <end position="346"/>
    </location>
</feature>
<gene>
    <name evidence="7" type="ORF">HMPREF9004_1819</name>
</gene>
<feature type="transmembrane region" description="Helical" evidence="5">
    <location>
        <begin position="220"/>
        <end position="238"/>
    </location>
</feature>
<dbReference type="Proteomes" id="UP000013015">
    <property type="component" value="Unassembled WGS sequence"/>
</dbReference>
<dbReference type="HOGENOM" id="CLU_007733_1_0_11"/>
<comment type="caution">
    <text evidence="7">The sequence shown here is derived from an EMBL/GenBank/DDBJ whole genome shotgun (WGS) entry which is preliminary data.</text>
</comment>
<evidence type="ECO:0000256" key="3">
    <source>
        <dbReference type="ARBA" id="ARBA00022989"/>
    </source>
</evidence>
<feature type="region of interest" description="Disordered" evidence="6">
    <location>
        <begin position="1"/>
        <end position="58"/>
    </location>
</feature>
<dbReference type="EMBL" id="AQHZ01000028">
    <property type="protein sequence ID" value="ENO17413.1"/>
    <property type="molecule type" value="Genomic_DNA"/>
</dbReference>
<keyword evidence="2 5" id="KW-0812">Transmembrane</keyword>
<comment type="caution">
    <text evidence="5">Lacks conserved residue(s) required for the propagation of feature annotation.</text>
</comment>
<evidence type="ECO:0000256" key="2">
    <source>
        <dbReference type="ARBA" id="ARBA00022692"/>
    </source>
</evidence>
<dbReference type="PANTHER" id="PTHR39344">
    <property type="entry name" value="UPF0182 PROTEIN SLL1060"/>
    <property type="match status" value="1"/>
</dbReference>
<keyword evidence="8" id="KW-1185">Reference proteome</keyword>
<keyword evidence="4 5" id="KW-0472">Membrane</keyword>
<feature type="region of interest" description="Disordered" evidence="6">
    <location>
        <begin position="945"/>
        <end position="977"/>
    </location>
</feature>
<comment type="subcellular location">
    <subcellularLocation>
        <location evidence="5">Cell membrane</location>
        <topology evidence="5">Multi-pass membrane protein</topology>
    </subcellularLocation>
</comment>
<evidence type="ECO:0000256" key="4">
    <source>
        <dbReference type="ARBA" id="ARBA00023136"/>
    </source>
</evidence>
<feature type="transmembrane region" description="Helical" evidence="5">
    <location>
        <begin position="298"/>
        <end position="318"/>
    </location>
</feature>
<feature type="transmembrane region" description="Helical" evidence="5">
    <location>
        <begin position="103"/>
        <end position="128"/>
    </location>
</feature>
<keyword evidence="1 5" id="KW-1003">Cell membrane</keyword>
<feature type="compositionally biased region" description="Gly residues" evidence="6">
    <location>
        <begin position="962"/>
        <end position="972"/>
    </location>
</feature>
<accession>N6X8B7</accession>
<evidence type="ECO:0000256" key="5">
    <source>
        <dbReference type="HAMAP-Rule" id="MF_01600"/>
    </source>
</evidence>
<dbReference type="PANTHER" id="PTHR39344:SF1">
    <property type="entry name" value="UPF0182 PROTEIN SLL1060"/>
    <property type="match status" value="1"/>
</dbReference>
<protein>
    <recommendedName>
        <fullName evidence="5">UPF0182 protein HMPREF9004_1819</fullName>
    </recommendedName>
</protein>
<evidence type="ECO:0000256" key="1">
    <source>
        <dbReference type="ARBA" id="ARBA00022475"/>
    </source>
</evidence>
<proteinExistence type="inferred from homology"/>
<name>N6X8B7_9ACTO</name>
<dbReference type="HAMAP" id="MF_01600">
    <property type="entry name" value="UPF0182"/>
    <property type="match status" value="1"/>
</dbReference>
<feature type="compositionally biased region" description="Low complexity" evidence="6">
    <location>
        <begin position="1026"/>
        <end position="1041"/>
    </location>
</feature>
<dbReference type="eggNOG" id="COG1615">
    <property type="taxonomic scope" value="Bacteria"/>
</dbReference>
<dbReference type="InterPro" id="IPR005372">
    <property type="entry name" value="UPF0182"/>
</dbReference>